<dbReference type="GO" id="GO:0005829">
    <property type="term" value="C:cytosol"/>
    <property type="evidence" value="ECO:0007669"/>
    <property type="project" value="TreeGrafter"/>
</dbReference>
<feature type="domain" description="Carbohydrate kinase PfkB" evidence="8">
    <location>
        <begin position="15"/>
        <end position="289"/>
    </location>
</feature>
<protein>
    <submittedName>
        <fullName evidence="9">Tagatose 6-phosphate kinase</fullName>
    </submittedName>
</protein>
<keyword evidence="10" id="KW-1185">Reference proteome</keyword>
<feature type="region of interest" description="Disordered" evidence="7">
    <location>
        <begin position="304"/>
        <end position="330"/>
    </location>
</feature>
<dbReference type="InterPro" id="IPR011611">
    <property type="entry name" value="PfkB_dom"/>
</dbReference>
<dbReference type="NCBIfam" id="TIGR03168">
    <property type="entry name" value="1-PFK"/>
    <property type="match status" value="1"/>
</dbReference>
<dbReference type="OrthoDB" id="9801219at2"/>
<name>A0A1H9RD74_9MICO</name>
<feature type="compositionally biased region" description="Low complexity" evidence="7">
    <location>
        <begin position="305"/>
        <end position="316"/>
    </location>
</feature>
<dbReference type="EMBL" id="FOHB01000001">
    <property type="protein sequence ID" value="SER70638.1"/>
    <property type="molecule type" value="Genomic_DNA"/>
</dbReference>
<evidence type="ECO:0000256" key="1">
    <source>
        <dbReference type="ARBA" id="ARBA00010688"/>
    </source>
</evidence>
<keyword evidence="4 9" id="KW-0418">Kinase</keyword>
<feature type="compositionally biased region" description="Basic and acidic residues" evidence="7">
    <location>
        <begin position="320"/>
        <end position="330"/>
    </location>
</feature>
<dbReference type="Proteomes" id="UP000199019">
    <property type="component" value="Unassembled WGS sequence"/>
</dbReference>
<dbReference type="GO" id="GO:0016052">
    <property type="term" value="P:carbohydrate catabolic process"/>
    <property type="evidence" value="ECO:0007669"/>
    <property type="project" value="UniProtKB-ARBA"/>
</dbReference>
<sequence length="330" mass="34042">MIVTVTLNAALDVTYLVPRVELHTSHRVSSVSQVGGGKGLNVASVLVQQGRPVVATGLLGGTTGDLVRADLDARGLVHRFSPMAGETRRSVAVVSEADGDATVFNEPGPTVTEAEWRGFLADLRALLAEVRPEVVVASGSLPPGIPTDAYAAVVRLAREAGARTIVDTSADALLSALPAAPDLVKPNRDELVEVTGEPDPVAGARMLLERGAREVVVSAGAEGLLDVTADGDVWRAHLDCALTGNPTGAGDAAVAALAASLADGRSTRDALADAVAWSAAAVLHPLAGHVRPDDVDGLRTRLRVEQQTTTETTTSTAAPHQEDHRAHPAP</sequence>
<evidence type="ECO:0000259" key="8">
    <source>
        <dbReference type="Pfam" id="PF00294"/>
    </source>
</evidence>
<dbReference type="CDD" id="cd01164">
    <property type="entry name" value="FruK_PfkB_like"/>
    <property type="match status" value="1"/>
</dbReference>
<dbReference type="Gene3D" id="3.40.1190.20">
    <property type="match status" value="1"/>
</dbReference>
<dbReference type="RefSeq" id="WP_091755719.1">
    <property type="nucleotide sequence ID" value="NZ_FOHB01000001.1"/>
</dbReference>
<evidence type="ECO:0000256" key="5">
    <source>
        <dbReference type="ARBA" id="ARBA00022840"/>
    </source>
</evidence>
<evidence type="ECO:0000256" key="4">
    <source>
        <dbReference type="ARBA" id="ARBA00022777"/>
    </source>
</evidence>
<organism evidence="9 10">
    <name type="scientific">Pedococcus cremeus</name>
    <dbReference type="NCBI Taxonomy" id="587636"/>
    <lineage>
        <taxon>Bacteria</taxon>
        <taxon>Bacillati</taxon>
        <taxon>Actinomycetota</taxon>
        <taxon>Actinomycetes</taxon>
        <taxon>Micrococcales</taxon>
        <taxon>Intrasporangiaceae</taxon>
        <taxon>Pedococcus</taxon>
    </lineage>
</organism>
<dbReference type="GO" id="GO:0008443">
    <property type="term" value="F:phosphofructokinase activity"/>
    <property type="evidence" value="ECO:0007669"/>
    <property type="project" value="TreeGrafter"/>
</dbReference>
<dbReference type="AlphaFoldDB" id="A0A1H9RD74"/>
<dbReference type="PANTHER" id="PTHR46566">
    <property type="entry name" value="1-PHOSPHOFRUCTOKINASE-RELATED"/>
    <property type="match status" value="1"/>
</dbReference>
<dbReference type="InterPro" id="IPR029056">
    <property type="entry name" value="Ribokinase-like"/>
</dbReference>
<reference evidence="10" key="1">
    <citation type="submission" date="2016-10" db="EMBL/GenBank/DDBJ databases">
        <authorList>
            <person name="Varghese N."/>
            <person name="Submissions S."/>
        </authorList>
    </citation>
    <scope>NUCLEOTIDE SEQUENCE [LARGE SCALE GENOMIC DNA]</scope>
    <source>
        <strain evidence="10">CGMCC 1.6963</strain>
    </source>
</reference>
<evidence type="ECO:0000256" key="3">
    <source>
        <dbReference type="ARBA" id="ARBA00022741"/>
    </source>
</evidence>
<dbReference type="STRING" id="587636.SAMN05216199_0937"/>
<dbReference type="Pfam" id="PF00294">
    <property type="entry name" value="PfkB"/>
    <property type="match status" value="1"/>
</dbReference>
<dbReference type="InterPro" id="IPR002173">
    <property type="entry name" value="Carboh/pur_kinase_PfkB_CS"/>
</dbReference>
<proteinExistence type="inferred from homology"/>
<accession>A0A1H9RD74</accession>
<dbReference type="PROSITE" id="PS00583">
    <property type="entry name" value="PFKB_KINASES_1"/>
    <property type="match status" value="1"/>
</dbReference>
<dbReference type="PROSITE" id="PS00584">
    <property type="entry name" value="PFKB_KINASES_2"/>
    <property type="match status" value="1"/>
</dbReference>
<keyword evidence="2 6" id="KW-0808">Transferase</keyword>
<gene>
    <name evidence="9" type="ORF">SAMN05216199_0937</name>
</gene>
<dbReference type="PIRSF" id="PIRSF000535">
    <property type="entry name" value="1PFK/6PFK/LacC"/>
    <property type="match status" value="1"/>
</dbReference>
<dbReference type="GO" id="GO:0044281">
    <property type="term" value="P:small molecule metabolic process"/>
    <property type="evidence" value="ECO:0007669"/>
    <property type="project" value="UniProtKB-ARBA"/>
</dbReference>
<dbReference type="GO" id="GO:0005524">
    <property type="term" value="F:ATP binding"/>
    <property type="evidence" value="ECO:0007669"/>
    <property type="project" value="UniProtKB-KW"/>
</dbReference>
<evidence type="ECO:0000313" key="10">
    <source>
        <dbReference type="Proteomes" id="UP000199019"/>
    </source>
</evidence>
<keyword evidence="5" id="KW-0067">ATP-binding</keyword>
<dbReference type="FunFam" id="3.40.1190.20:FF:000001">
    <property type="entry name" value="Phosphofructokinase"/>
    <property type="match status" value="1"/>
</dbReference>
<dbReference type="PANTHER" id="PTHR46566:SF5">
    <property type="entry name" value="1-PHOSPHOFRUCTOKINASE"/>
    <property type="match status" value="1"/>
</dbReference>
<keyword evidence="3" id="KW-0547">Nucleotide-binding</keyword>
<evidence type="ECO:0000256" key="6">
    <source>
        <dbReference type="PIRNR" id="PIRNR000535"/>
    </source>
</evidence>
<evidence type="ECO:0000256" key="7">
    <source>
        <dbReference type="SAM" id="MobiDB-lite"/>
    </source>
</evidence>
<evidence type="ECO:0000313" key="9">
    <source>
        <dbReference type="EMBL" id="SER70638.1"/>
    </source>
</evidence>
<dbReference type="SUPFAM" id="SSF53613">
    <property type="entry name" value="Ribokinase-like"/>
    <property type="match status" value="1"/>
</dbReference>
<dbReference type="InterPro" id="IPR017583">
    <property type="entry name" value="Tagatose/fructose_Pkinase"/>
</dbReference>
<comment type="similarity">
    <text evidence="1">Belongs to the carbohydrate kinase PfkB family.</text>
</comment>
<evidence type="ECO:0000256" key="2">
    <source>
        <dbReference type="ARBA" id="ARBA00022679"/>
    </source>
</evidence>